<dbReference type="RefSeq" id="WP_377134545.1">
    <property type="nucleotide sequence ID" value="NZ_JBHSFI010000003.1"/>
</dbReference>
<evidence type="ECO:0000256" key="1">
    <source>
        <dbReference type="SAM" id="Phobius"/>
    </source>
</evidence>
<name>A0ABV9HEQ6_9MICO</name>
<evidence type="ECO:0000313" key="3">
    <source>
        <dbReference type="Proteomes" id="UP001596011"/>
    </source>
</evidence>
<feature type="transmembrane region" description="Helical" evidence="1">
    <location>
        <begin position="82"/>
        <end position="106"/>
    </location>
</feature>
<keyword evidence="1" id="KW-0812">Transmembrane</keyword>
<dbReference type="Proteomes" id="UP001596011">
    <property type="component" value="Unassembled WGS sequence"/>
</dbReference>
<protein>
    <submittedName>
        <fullName evidence="2">DUF1345 domain-containing protein</fullName>
    </submittedName>
</protein>
<sequence>MTGMRRVSRALDGPNWVRFGTALLVAALVGWLLSPDSVAAALLGGWAGAGLVFVTWTALVIVPMDPEATSEHAVREEPARTVAHLIVLLAAVASLAGVAVTLVGGVLGSGDITMATVLASVVVSWACVHTVFALRYARAYYSAPAGGIEFHQSEPPRYTDFTYLAITVGMSFAVSDTDLASSAMRRIAQVHALLAYLFGTVVVALLINLVAGLAGT</sequence>
<keyword evidence="1" id="KW-1133">Transmembrane helix</keyword>
<organism evidence="2 3">
    <name type="scientific">Promicromonospora alba</name>
    <dbReference type="NCBI Taxonomy" id="1616110"/>
    <lineage>
        <taxon>Bacteria</taxon>
        <taxon>Bacillati</taxon>
        <taxon>Actinomycetota</taxon>
        <taxon>Actinomycetes</taxon>
        <taxon>Micrococcales</taxon>
        <taxon>Promicromonosporaceae</taxon>
        <taxon>Promicromonospora</taxon>
    </lineage>
</organism>
<evidence type="ECO:0000313" key="2">
    <source>
        <dbReference type="EMBL" id="MFC4628449.1"/>
    </source>
</evidence>
<keyword evidence="3" id="KW-1185">Reference proteome</keyword>
<proteinExistence type="predicted"/>
<feature type="transmembrane region" description="Helical" evidence="1">
    <location>
        <begin position="16"/>
        <end position="33"/>
    </location>
</feature>
<feature type="transmembrane region" description="Helical" evidence="1">
    <location>
        <begin position="39"/>
        <end position="62"/>
    </location>
</feature>
<dbReference type="InterPro" id="IPR009781">
    <property type="entry name" value="DUF1345"/>
</dbReference>
<accession>A0ABV9HEQ6</accession>
<dbReference type="EMBL" id="JBHSFI010000003">
    <property type="protein sequence ID" value="MFC4628449.1"/>
    <property type="molecule type" value="Genomic_DNA"/>
</dbReference>
<gene>
    <name evidence="2" type="ORF">ACFO6V_09420</name>
</gene>
<keyword evidence="1" id="KW-0472">Membrane</keyword>
<feature type="transmembrane region" description="Helical" evidence="1">
    <location>
        <begin position="193"/>
        <end position="214"/>
    </location>
</feature>
<reference evidence="3" key="1">
    <citation type="journal article" date="2019" name="Int. J. Syst. Evol. Microbiol.">
        <title>The Global Catalogue of Microorganisms (GCM) 10K type strain sequencing project: providing services to taxonomists for standard genome sequencing and annotation.</title>
        <authorList>
            <consortium name="The Broad Institute Genomics Platform"/>
            <consortium name="The Broad Institute Genome Sequencing Center for Infectious Disease"/>
            <person name="Wu L."/>
            <person name="Ma J."/>
        </authorList>
    </citation>
    <scope>NUCLEOTIDE SEQUENCE [LARGE SCALE GENOMIC DNA]</scope>
    <source>
        <strain evidence="3">CCUG 42722</strain>
    </source>
</reference>
<feature type="transmembrane region" description="Helical" evidence="1">
    <location>
        <begin position="112"/>
        <end position="134"/>
    </location>
</feature>
<dbReference type="Pfam" id="PF07077">
    <property type="entry name" value="DUF1345"/>
    <property type="match status" value="1"/>
</dbReference>
<comment type="caution">
    <text evidence="2">The sequence shown here is derived from an EMBL/GenBank/DDBJ whole genome shotgun (WGS) entry which is preliminary data.</text>
</comment>